<dbReference type="GO" id="GO:0016779">
    <property type="term" value="F:nucleotidyltransferase activity"/>
    <property type="evidence" value="ECO:0007669"/>
    <property type="project" value="UniProtKB-ARBA"/>
</dbReference>
<evidence type="ECO:0000256" key="2">
    <source>
        <dbReference type="ARBA" id="ARBA00023315"/>
    </source>
</evidence>
<dbReference type="Proteomes" id="UP000319771">
    <property type="component" value="Unassembled WGS sequence"/>
</dbReference>
<evidence type="ECO:0000256" key="1">
    <source>
        <dbReference type="ARBA" id="ARBA00022679"/>
    </source>
</evidence>
<dbReference type="InterPro" id="IPR050065">
    <property type="entry name" value="GlmU-like"/>
</dbReference>
<dbReference type="GO" id="GO:0016746">
    <property type="term" value="F:acyltransferase activity"/>
    <property type="evidence" value="ECO:0007669"/>
    <property type="project" value="UniProtKB-KW"/>
</dbReference>
<sequence>MWQGRANKRHHGFVGHSLIGEWANLGALTTTSDLKNNYGTVRVHAGGAEVDTGLIKLGALIGGGVKTGIGTLLPTGAMVGTGSHLFGGGRYAPKHLPAFSWWDGECVREYQLDKFVATARVAMGRRGADLAPADEAALRGLFDATAAARRGA</sequence>
<keyword evidence="2" id="KW-0012">Acyltransferase</keyword>
<reference evidence="3 4" key="1">
    <citation type="journal article" date="2019" name="Nat. Microbiol.">
        <title>Mediterranean grassland soil C-N compound turnover is dependent on rainfall and depth, and is mediated by genomically divergent microorganisms.</title>
        <authorList>
            <person name="Diamond S."/>
            <person name="Andeer P.F."/>
            <person name="Li Z."/>
            <person name="Crits-Christoph A."/>
            <person name="Burstein D."/>
            <person name="Anantharaman K."/>
            <person name="Lane K.R."/>
            <person name="Thomas B.C."/>
            <person name="Pan C."/>
            <person name="Northen T.R."/>
            <person name="Banfield J.F."/>
        </authorList>
    </citation>
    <scope>NUCLEOTIDE SEQUENCE [LARGE SCALE GENOMIC DNA]</scope>
    <source>
        <strain evidence="3">WS_11</strain>
    </source>
</reference>
<evidence type="ECO:0000313" key="3">
    <source>
        <dbReference type="EMBL" id="TMQ73951.1"/>
    </source>
</evidence>
<proteinExistence type="predicted"/>
<organism evidence="3 4">
    <name type="scientific">Eiseniibacteriota bacterium</name>
    <dbReference type="NCBI Taxonomy" id="2212470"/>
    <lineage>
        <taxon>Bacteria</taxon>
        <taxon>Candidatus Eiseniibacteriota</taxon>
    </lineage>
</organism>
<name>A0A538UDH4_UNCEI</name>
<keyword evidence="1" id="KW-0808">Transferase</keyword>
<dbReference type="PANTHER" id="PTHR43584">
    <property type="entry name" value="NUCLEOTIDYL TRANSFERASE"/>
    <property type="match status" value="1"/>
</dbReference>
<accession>A0A538UDH4</accession>
<dbReference type="Gene3D" id="2.160.10.10">
    <property type="entry name" value="Hexapeptide repeat proteins"/>
    <property type="match status" value="1"/>
</dbReference>
<dbReference type="SUPFAM" id="SSF51161">
    <property type="entry name" value="Trimeric LpxA-like enzymes"/>
    <property type="match status" value="1"/>
</dbReference>
<gene>
    <name evidence="3" type="ORF">E6K81_02005</name>
</gene>
<evidence type="ECO:0000313" key="4">
    <source>
        <dbReference type="Proteomes" id="UP000319771"/>
    </source>
</evidence>
<dbReference type="InterPro" id="IPR011004">
    <property type="entry name" value="Trimer_LpxA-like_sf"/>
</dbReference>
<dbReference type="AlphaFoldDB" id="A0A538UDH4"/>
<protein>
    <submittedName>
        <fullName evidence="3">Uncharacterized protein</fullName>
    </submittedName>
</protein>
<dbReference type="EMBL" id="VBPB01000027">
    <property type="protein sequence ID" value="TMQ73951.1"/>
    <property type="molecule type" value="Genomic_DNA"/>
</dbReference>
<comment type="caution">
    <text evidence="3">The sequence shown here is derived from an EMBL/GenBank/DDBJ whole genome shotgun (WGS) entry which is preliminary data.</text>
</comment>